<dbReference type="InterPro" id="IPR004656">
    <property type="entry name" value="HMG_CoA_Synthase"/>
</dbReference>
<dbReference type="GO" id="GO:0044550">
    <property type="term" value="P:secondary metabolite biosynthetic process"/>
    <property type="evidence" value="ECO:0007669"/>
    <property type="project" value="TreeGrafter"/>
</dbReference>
<reference evidence="4 5" key="1">
    <citation type="journal article" date="2016" name="Environ. Microbiol.">
        <title>Genomic resolution of a cold subsurface aquifer community provides metabolic insights for novel microbes adapted to high CO concentrations.</title>
        <authorList>
            <person name="Probst A.J."/>
            <person name="Castelle C.J."/>
            <person name="Singh A."/>
            <person name="Brown C.T."/>
            <person name="Anantharaman K."/>
            <person name="Sharon I."/>
            <person name="Hug L.A."/>
            <person name="Burstein D."/>
            <person name="Emerson J.B."/>
            <person name="Thomas B.C."/>
            <person name="Banfield J.F."/>
        </authorList>
    </citation>
    <scope>NUCLEOTIDE SEQUENCE [LARGE SCALE GENOMIC DNA]</scope>
    <source>
        <strain evidence="4">CG2_30_54_11</strain>
    </source>
</reference>
<dbReference type="Pfam" id="PF08541">
    <property type="entry name" value="ACP_syn_III_C"/>
    <property type="match status" value="1"/>
</dbReference>
<dbReference type="EMBL" id="MNZT01000096">
    <property type="protein sequence ID" value="OIP95995.1"/>
    <property type="molecule type" value="Genomic_DNA"/>
</dbReference>
<dbReference type="GO" id="GO:0004421">
    <property type="term" value="F:hydroxymethylglutaryl-CoA synthase activity"/>
    <property type="evidence" value="ECO:0007669"/>
    <property type="project" value="InterPro"/>
</dbReference>
<dbReference type="InterPro" id="IPR016039">
    <property type="entry name" value="Thiolase-like"/>
</dbReference>
<dbReference type="SUPFAM" id="SSF53901">
    <property type="entry name" value="Thiolase-like"/>
    <property type="match status" value="2"/>
</dbReference>
<dbReference type="InterPro" id="IPR013747">
    <property type="entry name" value="ACP_syn_III_C"/>
</dbReference>
<sequence length="346" mass="36960">MVGIIGYGAYIPKYRIKAEEIAAIWGQDPRRIIEGLRIQEKSVPGLDEDSATMGIEASRNALAVAGIDASTIGAVYSGSESKVYAVKPNATMIGDALGIGHKYKAADVEFACKAGTATMQMVVAEVESGMIDCGLAVGMDTAQGRPGDALEYSAAAGGAAFLIGSDEKKILAKLEATCSSSSDTPDFWRRQKEEYPVHRERFSGKPSYEAQIALSVGMLLERLKLKPADFDRAVFHTPNGKFPLAIGKKLGFTMKQMEAGYIVPVVGNTYSGASLLGLAATLDAAGSGERILVASYGSGAGSDAFSFVTTPQLKKRRDRAPQVRNYIDHKQYLSYGQYIRHTGHLG</sequence>
<keyword evidence="1" id="KW-0808">Transferase</keyword>
<feature type="domain" description="Beta-ketoacyl-[acyl-carrier-protein] synthase III C-terminal" evidence="3">
    <location>
        <begin position="220"/>
        <end position="300"/>
    </location>
</feature>
<proteinExistence type="predicted"/>
<protein>
    <submittedName>
        <fullName evidence="4">Hydroxymethylglutaryl-CoA synthase</fullName>
    </submittedName>
</protein>
<accession>A0A1J5IH01</accession>
<dbReference type="NCBIfam" id="NF003274">
    <property type="entry name" value="PRK04262.1"/>
    <property type="match status" value="1"/>
</dbReference>
<dbReference type="STRING" id="1817892.AUK40_05400"/>
<evidence type="ECO:0000256" key="2">
    <source>
        <dbReference type="ARBA" id="ARBA00023315"/>
    </source>
</evidence>
<comment type="caution">
    <text evidence="4">The sequence shown here is derived from an EMBL/GenBank/DDBJ whole genome shotgun (WGS) entry which is preliminary data.</text>
</comment>
<evidence type="ECO:0000256" key="1">
    <source>
        <dbReference type="ARBA" id="ARBA00022679"/>
    </source>
</evidence>
<name>A0A1J5IH01_9BACT</name>
<dbReference type="Proteomes" id="UP000183245">
    <property type="component" value="Unassembled WGS sequence"/>
</dbReference>
<evidence type="ECO:0000259" key="3">
    <source>
        <dbReference type="Pfam" id="PF08541"/>
    </source>
</evidence>
<gene>
    <name evidence="4" type="ORF">AUK40_05400</name>
</gene>
<dbReference type="CDD" id="cd00827">
    <property type="entry name" value="init_cond_enzymes"/>
    <property type="match status" value="1"/>
</dbReference>
<dbReference type="PANTHER" id="PTHR34069:SF2">
    <property type="entry name" value="BETA-KETOACYL-[ACYL-CARRIER-PROTEIN] SYNTHASE III"/>
    <property type="match status" value="1"/>
</dbReference>
<keyword evidence="2" id="KW-0012">Acyltransferase</keyword>
<dbReference type="AlphaFoldDB" id="A0A1J5IH01"/>
<evidence type="ECO:0000313" key="4">
    <source>
        <dbReference type="EMBL" id="OIP95995.1"/>
    </source>
</evidence>
<organism evidence="4 5">
    <name type="scientific">Candidatus Wirthbacteria bacterium CG2_30_54_11</name>
    <dbReference type="NCBI Taxonomy" id="1817892"/>
    <lineage>
        <taxon>Bacteria</taxon>
        <taxon>Candidatus Wirthbacteria</taxon>
    </lineage>
</organism>
<evidence type="ECO:0000313" key="5">
    <source>
        <dbReference type="Proteomes" id="UP000183245"/>
    </source>
</evidence>
<dbReference type="PANTHER" id="PTHR34069">
    <property type="entry name" value="3-OXOACYL-[ACYL-CARRIER-PROTEIN] SYNTHASE 3"/>
    <property type="match status" value="1"/>
</dbReference>
<dbReference type="Gene3D" id="3.40.47.10">
    <property type="match status" value="1"/>
</dbReference>
<dbReference type="NCBIfam" id="TIGR00748">
    <property type="entry name" value="HMG_CoA_syn_Arc"/>
    <property type="match status" value="1"/>
</dbReference>